<dbReference type="RefSeq" id="WP_178946620.1">
    <property type="nucleotide sequence ID" value="NZ_AP019810.1"/>
</dbReference>
<protein>
    <submittedName>
        <fullName evidence="1">Uncharacterized protein</fullName>
    </submittedName>
</protein>
<evidence type="ECO:0000313" key="2">
    <source>
        <dbReference type="Proteomes" id="UP000509460"/>
    </source>
</evidence>
<dbReference type="Proteomes" id="UP000509460">
    <property type="component" value="Chromosome"/>
</dbReference>
<dbReference type="AlphaFoldDB" id="A0AAI8RA15"/>
<organism evidence="1 2">
    <name type="scientific">Enterococcus mundtii</name>
    <dbReference type="NCBI Taxonomy" id="53346"/>
    <lineage>
        <taxon>Bacteria</taxon>
        <taxon>Bacillati</taxon>
        <taxon>Bacillota</taxon>
        <taxon>Bacilli</taxon>
        <taxon>Lactobacillales</taxon>
        <taxon>Enterococcaceae</taxon>
        <taxon>Enterococcus</taxon>
    </lineage>
</organism>
<sequence length="257" mass="28506">MELTDKQRDKAILFILEQLAIHLDGDEQNPHAIATEMGAGLASPEIVSLARGHLIKDNYIDLKYPFFDLPFGRYATVWNGSGGWDSIDTPDTVSKGDLIQLHVLGEHAARKVFLVISVTNGSIWYMNTSEVGGGGNYNSTVWKNIRQTTILWKGEAGINDDMRLVESTRRFRTLKVTVSGIIGQTVEIPAVDNPVLSLATVANTANEAYTVRINLTDMQNQRVLRMTKCRLVTFRPTGNPTFTDDTGFKITSIEGIY</sequence>
<accession>A0AAI8RA15</accession>
<proteinExistence type="predicted"/>
<evidence type="ECO:0000313" key="1">
    <source>
        <dbReference type="EMBL" id="BBM15016.1"/>
    </source>
</evidence>
<reference evidence="1 2" key="1">
    <citation type="submission" date="2019-07" db="EMBL/GenBank/DDBJ databases">
        <title>antibiotic susceptibility of plant-derived lactic acid bacteria.</title>
        <authorList>
            <person name="Sugiyama M."/>
            <person name="Noda M."/>
        </authorList>
    </citation>
    <scope>NUCLEOTIDE SEQUENCE [LARGE SCALE GENOMIC DNA]</scope>
    <source>
        <strain evidence="1 2">15-1A</strain>
    </source>
</reference>
<gene>
    <name evidence="1" type="ORF">EM151A_1824</name>
</gene>
<dbReference type="EMBL" id="AP019810">
    <property type="protein sequence ID" value="BBM15016.1"/>
    <property type="molecule type" value="Genomic_DNA"/>
</dbReference>
<name>A0AAI8RA15_ENTMU</name>